<keyword evidence="4" id="KW-1185">Reference proteome</keyword>
<dbReference type="AlphaFoldDB" id="A0A1X6NNH4"/>
<keyword evidence="2" id="KW-0732">Signal</keyword>
<gene>
    <name evidence="3" type="ORF">BU14_0889s0008</name>
</gene>
<dbReference type="EMBL" id="KV919307">
    <property type="protein sequence ID" value="OSX70137.1"/>
    <property type="molecule type" value="Genomic_DNA"/>
</dbReference>
<organism evidence="3 4">
    <name type="scientific">Porphyra umbilicalis</name>
    <name type="common">Purple laver</name>
    <name type="synonym">Red alga</name>
    <dbReference type="NCBI Taxonomy" id="2786"/>
    <lineage>
        <taxon>Eukaryota</taxon>
        <taxon>Rhodophyta</taxon>
        <taxon>Bangiophyceae</taxon>
        <taxon>Bangiales</taxon>
        <taxon>Bangiaceae</taxon>
        <taxon>Porphyra</taxon>
    </lineage>
</organism>
<evidence type="ECO:0000313" key="3">
    <source>
        <dbReference type="EMBL" id="OSX70137.1"/>
    </source>
</evidence>
<name>A0A1X6NNH4_PORUM</name>
<sequence length="155" mass="16189">MGMWAPPPVAAAPLATLVAGPTWRAPLALAAVVASAAAAAPPPPPPPPTMTATPPTPPTRTTTTMGTGRCGSSCTRPCTTCLPAGGRRRPLRRARRMWASPRRGRGSSPAAPPSSSPASSRRSMRGWRKRCATGGRWRRAPAPAGATRRPRCTRR</sequence>
<reference evidence="3 4" key="1">
    <citation type="submission" date="2017-03" db="EMBL/GenBank/DDBJ databases">
        <title>WGS assembly of Porphyra umbilicalis.</title>
        <authorList>
            <person name="Brawley S.H."/>
            <person name="Blouin N.A."/>
            <person name="Ficko-Blean E."/>
            <person name="Wheeler G.L."/>
            <person name="Lohr M."/>
            <person name="Goodson H.V."/>
            <person name="Jenkins J.W."/>
            <person name="Blaby-Haas C.E."/>
            <person name="Helliwell K.E."/>
            <person name="Chan C."/>
            <person name="Marriage T."/>
            <person name="Bhattacharya D."/>
            <person name="Klein A.S."/>
            <person name="Badis Y."/>
            <person name="Brodie J."/>
            <person name="Cao Y."/>
            <person name="Collen J."/>
            <person name="Dittami S.M."/>
            <person name="Gachon C.M."/>
            <person name="Green B.R."/>
            <person name="Karpowicz S."/>
            <person name="Kim J.W."/>
            <person name="Kudahl U."/>
            <person name="Lin S."/>
            <person name="Michel G."/>
            <person name="Mittag M."/>
            <person name="Olson B.J."/>
            <person name="Pangilinan J."/>
            <person name="Peng Y."/>
            <person name="Qiu H."/>
            <person name="Shu S."/>
            <person name="Singer J.T."/>
            <person name="Smith A.G."/>
            <person name="Sprecher B.N."/>
            <person name="Wagner V."/>
            <person name="Wang W."/>
            <person name="Wang Z.-Y."/>
            <person name="Yan J."/>
            <person name="Yarish C."/>
            <person name="Zoeuner-Riek S."/>
            <person name="Zhuang Y."/>
            <person name="Zou Y."/>
            <person name="Lindquist E.A."/>
            <person name="Grimwood J."/>
            <person name="Barry K."/>
            <person name="Rokhsar D.S."/>
            <person name="Schmutz J."/>
            <person name="Stiller J.W."/>
            <person name="Grossman A.R."/>
            <person name="Prochnik S.E."/>
        </authorList>
    </citation>
    <scope>NUCLEOTIDE SEQUENCE [LARGE SCALE GENOMIC DNA]</scope>
    <source>
        <strain evidence="3">4086291</strain>
    </source>
</reference>
<feature type="compositionally biased region" description="Low complexity" evidence="1">
    <location>
        <begin position="97"/>
        <end position="109"/>
    </location>
</feature>
<protein>
    <submittedName>
        <fullName evidence="3">Uncharacterized protein</fullName>
    </submittedName>
</protein>
<feature type="compositionally biased region" description="Basic residues" evidence="1">
    <location>
        <begin position="122"/>
        <end position="139"/>
    </location>
</feature>
<feature type="chain" id="PRO_5012959478" evidence="2">
    <location>
        <begin position="31"/>
        <end position="155"/>
    </location>
</feature>
<dbReference type="Proteomes" id="UP000218209">
    <property type="component" value="Unassembled WGS sequence"/>
</dbReference>
<evidence type="ECO:0000256" key="1">
    <source>
        <dbReference type="SAM" id="MobiDB-lite"/>
    </source>
</evidence>
<feature type="signal peptide" evidence="2">
    <location>
        <begin position="1"/>
        <end position="30"/>
    </location>
</feature>
<feature type="region of interest" description="Disordered" evidence="1">
    <location>
        <begin position="36"/>
        <end position="155"/>
    </location>
</feature>
<evidence type="ECO:0000256" key="2">
    <source>
        <dbReference type="SAM" id="SignalP"/>
    </source>
</evidence>
<proteinExistence type="predicted"/>
<evidence type="ECO:0000313" key="4">
    <source>
        <dbReference type="Proteomes" id="UP000218209"/>
    </source>
</evidence>
<feature type="compositionally biased region" description="Pro residues" evidence="1">
    <location>
        <begin position="40"/>
        <end position="58"/>
    </location>
</feature>
<feature type="compositionally biased region" description="Basic residues" evidence="1">
    <location>
        <begin position="86"/>
        <end position="96"/>
    </location>
</feature>
<accession>A0A1X6NNH4</accession>